<dbReference type="PANTHER" id="PTHR30558:SF7">
    <property type="entry name" value="TOL-PAL SYSTEM PROTEIN TOLR"/>
    <property type="match status" value="1"/>
</dbReference>
<comment type="similarity">
    <text evidence="2 7">Belongs to the ExbD/TolR family.</text>
</comment>
<dbReference type="AlphaFoldDB" id="A0A9D9DPI5"/>
<dbReference type="GO" id="GO:0022857">
    <property type="term" value="F:transmembrane transporter activity"/>
    <property type="evidence" value="ECO:0007669"/>
    <property type="project" value="InterPro"/>
</dbReference>
<accession>A0A9D9DPI5</accession>
<comment type="caution">
    <text evidence="9">The sequence shown here is derived from an EMBL/GenBank/DDBJ whole genome shotgun (WGS) entry which is preliminary data.</text>
</comment>
<dbReference type="GO" id="GO:0015031">
    <property type="term" value="P:protein transport"/>
    <property type="evidence" value="ECO:0007669"/>
    <property type="project" value="UniProtKB-KW"/>
</dbReference>
<sequence length="129" mass="14133">MVRERETFNEINITPLTDIFLVLLIIMMVIAPLLDQQGLNLTVPENVAEEQVNKDTKILTVSVSADNRYFIDGAEIPAPELENTLKAQAPNYPDGMMISTDGDATHGAIVKLMDSARNSGIKSISVSEM</sequence>
<evidence type="ECO:0000256" key="3">
    <source>
        <dbReference type="ARBA" id="ARBA00022475"/>
    </source>
</evidence>
<keyword evidence="3" id="KW-1003">Cell membrane</keyword>
<keyword evidence="7" id="KW-0653">Protein transport</keyword>
<feature type="transmembrane region" description="Helical" evidence="8">
    <location>
        <begin position="12"/>
        <end position="34"/>
    </location>
</feature>
<dbReference type="Gene3D" id="3.30.420.270">
    <property type="match status" value="1"/>
</dbReference>
<dbReference type="Pfam" id="PF02472">
    <property type="entry name" value="ExbD"/>
    <property type="match status" value="1"/>
</dbReference>
<evidence type="ECO:0000256" key="4">
    <source>
        <dbReference type="ARBA" id="ARBA00022692"/>
    </source>
</evidence>
<dbReference type="Proteomes" id="UP000823632">
    <property type="component" value="Unassembled WGS sequence"/>
</dbReference>
<evidence type="ECO:0000256" key="5">
    <source>
        <dbReference type="ARBA" id="ARBA00022989"/>
    </source>
</evidence>
<proteinExistence type="inferred from homology"/>
<reference evidence="9" key="1">
    <citation type="submission" date="2020-10" db="EMBL/GenBank/DDBJ databases">
        <authorList>
            <person name="Gilroy R."/>
        </authorList>
    </citation>
    <scope>NUCLEOTIDE SEQUENCE</scope>
    <source>
        <strain evidence="9">10192</strain>
    </source>
</reference>
<protein>
    <submittedName>
        <fullName evidence="9">Biopolymer transporter ExbD</fullName>
    </submittedName>
</protein>
<dbReference type="GO" id="GO:0005886">
    <property type="term" value="C:plasma membrane"/>
    <property type="evidence" value="ECO:0007669"/>
    <property type="project" value="UniProtKB-SubCell"/>
</dbReference>
<dbReference type="EMBL" id="JADIND010000047">
    <property type="protein sequence ID" value="MBO8430171.1"/>
    <property type="molecule type" value="Genomic_DNA"/>
</dbReference>
<reference evidence="9" key="2">
    <citation type="journal article" date="2021" name="PeerJ">
        <title>Extensive microbial diversity within the chicken gut microbiome revealed by metagenomics and culture.</title>
        <authorList>
            <person name="Gilroy R."/>
            <person name="Ravi A."/>
            <person name="Getino M."/>
            <person name="Pursley I."/>
            <person name="Horton D.L."/>
            <person name="Alikhan N.F."/>
            <person name="Baker D."/>
            <person name="Gharbi K."/>
            <person name="Hall N."/>
            <person name="Watson M."/>
            <person name="Adriaenssens E.M."/>
            <person name="Foster-Nyarko E."/>
            <person name="Jarju S."/>
            <person name="Secka A."/>
            <person name="Antonio M."/>
            <person name="Oren A."/>
            <person name="Chaudhuri R.R."/>
            <person name="La Ragione R."/>
            <person name="Hildebrand F."/>
            <person name="Pallen M.J."/>
        </authorList>
    </citation>
    <scope>NUCLEOTIDE SEQUENCE</scope>
    <source>
        <strain evidence="9">10192</strain>
    </source>
</reference>
<gene>
    <name evidence="9" type="ORF">IAC76_02170</name>
</gene>
<evidence type="ECO:0000313" key="10">
    <source>
        <dbReference type="Proteomes" id="UP000823632"/>
    </source>
</evidence>
<keyword evidence="4 7" id="KW-0812">Transmembrane</keyword>
<evidence type="ECO:0000256" key="2">
    <source>
        <dbReference type="ARBA" id="ARBA00005811"/>
    </source>
</evidence>
<keyword evidence="5 8" id="KW-1133">Transmembrane helix</keyword>
<evidence type="ECO:0000313" key="9">
    <source>
        <dbReference type="EMBL" id="MBO8430171.1"/>
    </source>
</evidence>
<keyword evidence="7" id="KW-0813">Transport</keyword>
<evidence type="ECO:0000256" key="1">
    <source>
        <dbReference type="ARBA" id="ARBA00004162"/>
    </source>
</evidence>
<dbReference type="InterPro" id="IPR003400">
    <property type="entry name" value="ExbD"/>
</dbReference>
<keyword evidence="6 8" id="KW-0472">Membrane</keyword>
<organism evidence="9 10">
    <name type="scientific">Candidatus Scatousia excrementipullorum</name>
    <dbReference type="NCBI Taxonomy" id="2840936"/>
    <lineage>
        <taxon>Bacteria</taxon>
        <taxon>Candidatus Scatousia</taxon>
    </lineage>
</organism>
<name>A0A9D9DPI5_9BACT</name>
<dbReference type="PANTHER" id="PTHR30558">
    <property type="entry name" value="EXBD MEMBRANE COMPONENT OF PMF-DRIVEN MACROMOLECULE IMPORT SYSTEM"/>
    <property type="match status" value="1"/>
</dbReference>
<evidence type="ECO:0000256" key="6">
    <source>
        <dbReference type="ARBA" id="ARBA00023136"/>
    </source>
</evidence>
<evidence type="ECO:0000256" key="8">
    <source>
        <dbReference type="SAM" id="Phobius"/>
    </source>
</evidence>
<evidence type="ECO:0000256" key="7">
    <source>
        <dbReference type="RuleBase" id="RU003879"/>
    </source>
</evidence>
<comment type="subcellular location">
    <subcellularLocation>
        <location evidence="1">Cell membrane</location>
        <topology evidence="1">Single-pass membrane protein</topology>
    </subcellularLocation>
    <subcellularLocation>
        <location evidence="7">Cell membrane</location>
        <topology evidence="7">Single-pass type II membrane protein</topology>
    </subcellularLocation>
</comment>